<reference evidence="6" key="2">
    <citation type="submission" date="2021-01" db="EMBL/GenBank/DDBJ databases">
        <authorList>
            <person name="Schikora-Tamarit M.A."/>
        </authorList>
    </citation>
    <scope>NUCLEOTIDE SEQUENCE</scope>
    <source>
        <strain evidence="6">CBS6341</strain>
    </source>
</reference>
<accession>A0A9P8PMY3</accession>
<dbReference type="GO" id="GO:0030427">
    <property type="term" value="C:site of polarized growth"/>
    <property type="evidence" value="ECO:0007669"/>
    <property type="project" value="TreeGrafter"/>
</dbReference>
<evidence type="ECO:0000256" key="3">
    <source>
        <dbReference type="SAM" id="MobiDB-lite"/>
    </source>
</evidence>
<evidence type="ECO:0008006" key="8">
    <source>
        <dbReference type="Google" id="ProtNLM"/>
    </source>
</evidence>
<evidence type="ECO:0000313" key="6">
    <source>
        <dbReference type="EMBL" id="KAH3675047.1"/>
    </source>
</evidence>
<dbReference type="GO" id="GO:0030864">
    <property type="term" value="C:cortical actin cytoskeleton"/>
    <property type="evidence" value="ECO:0007669"/>
    <property type="project" value="TreeGrafter"/>
</dbReference>
<dbReference type="OrthoDB" id="5971719at2759"/>
<dbReference type="GO" id="GO:0051015">
    <property type="term" value="F:actin filament binding"/>
    <property type="evidence" value="ECO:0007669"/>
    <property type="project" value="TreeGrafter"/>
</dbReference>
<dbReference type="InterPro" id="IPR029006">
    <property type="entry name" value="ADF-H/Gelsolin-like_dom_sf"/>
</dbReference>
<evidence type="ECO:0000259" key="4">
    <source>
        <dbReference type="PROSITE" id="PS50002"/>
    </source>
</evidence>
<protein>
    <recommendedName>
        <fullName evidence="8">SH3 domain-containing protein</fullName>
    </recommendedName>
</protein>
<evidence type="ECO:0000259" key="5">
    <source>
        <dbReference type="PROSITE" id="PS51263"/>
    </source>
</evidence>
<dbReference type="SMART" id="SM00326">
    <property type="entry name" value="SH3"/>
    <property type="match status" value="1"/>
</dbReference>
<dbReference type="EMBL" id="JAEUBF010000782">
    <property type="protein sequence ID" value="KAH3675047.1"/>
    <property type="molecule type" value="Genomic_DNA"/>
</dbReference>
<dbReference type="InterPro" id="IPR001452">
    <property type="entry name" value="SH3_domain"/>
</dbReference>
<dbReference type="PROSITE" id="PS50002">
    <property type="entry name" value="SH3"/>
    <property type="match status" value="1"/>
</dbReference>
<dbReference type="PANTHER" id="PTHR10829:SF25">
    <property type="entry name" value="DREBRIN-LIKE PROTEIN"/>
    <property type="match status" value="1"/>
</dbReference>
<proteinExistence type="predicted"/>
<dbReference type="InterPro" id="IPR036028">
    <property type="entry name" value="SH3-like_dom_sf"/>
</dbReference>
<feature type="compositionally biased region" description="Basic and acidic residues" evidence="3">
    <location>
        <begin position="244"/>
        <end position="272"/>
    </location>
</feature>
<feature type="compositionally biased region" description="Low complexity" evidence="3">
    <location>
        <begin position="328"/>
        <end position="343"/>
    </location>
</feature>
<comment type="caution">
    <text evidence="6">The sequence shown here is derived from an EMBL/GenBank/DDBJ whole genome shotgun (WGS) entry which is preliminary data.</text>
</comment>
<dbReference type="SUPFAM" id="SSF50044">
    <property type="entry name" value="SH3-domain"/>
    <property type="match status" value="1"/>
</dbReference>
<dbReference type="InterPro" id="IPR002108">
    <property type="entry name" value="ADF-H"/>
</dbReference>
<evidence type="ECO:0000313" key="7">
    <source>
        <dbReference type="Proteomes" id="UP000769528"/>
    </source>
</evidence>
<evidence type="ECO:0000256" key="1">
    <source>
        <dbReference type="ARBA" id="ARBA00022443"/>
    </source>
</evidence>
<dbReference type="PROSITE" id="PS51263">
    <property type="entry name" value="ADF_H"/>
    <property type="match status" value="1"/>
</dbReference>
<dbReference type="Gene3D" id="2.30.30.40">
    <property type="entry name" value="SH3 Domains"/>
    <property type="match status" value="1"/>
</dbReference>
<feature type="compositionally biased region" description="Pro residues" evidence="3">
    <location>
        <begin position="443"/>
        <end position="459"/>
    </location>
</feature>
<dbReference type="Gene3D" id="3.40.20.10">
    <property type="entry name" value="Severin"/>
    <property type="match status" value="1"/>
</dbReference>
<feature type="compositionally biased region" description="Polar residues" evidence="3">
    <location>
        <begin position="152"/>
        <end position="168"/>
    </location>
</feature>
<dbReference type="CDD" id="cd11819">
    <property type="entry name" value="SH3_Cortactin_like"/>
    <property type="match status" value="1"/>
</dbReference>
<feature type="domain" description="SH3" evidence="4">
    <location>
        <begin position="494"/>
        <end position="553"/>
    </location>
</feature>
<dbReference type="GO" id="GO:0005884">
    <property type="term" value="C:actin filament"/>
    <property type="evidence" value="ECO:0007669"/>
    <property type="project" value="TreeGrafter"/>
</dbReference>
<dbReference type="Pfam" id="PF00018">
    <property type="entry name" value="SH3_1"/>
    <property type="match status" value="1"/>
</dbReference>
<dbReference type="CDD" id="cd11281">
    <property type="entry name" value="ADF_drebrin_like"/>
    <property type="match status" value="1"/>
</dbReference>
<sequence>MEQINLSTHGKEIQKAYEQVVRGDGVSSGSWVIYGPDSTKAYKVSETGIEFEDFLSSFDESQIQFGLARVNPPGSDVFKNLLVGWCPDSAPLKSRSSFAQNFAEISRLLKGYHVQITARDSDDLDKSELLSRLSAAAGARYSIQSAKVNVSSKASHSPSKPFQPNLATSVPRPVINKPITPKPTPSHAISPKPISPTPGSIPVSKQDEDEWNEPEIQERDLIKDPLKPNASSWKPIGKVNLQEVIKEEKSRPDPRAEIEALKQREKLKKEQEIENYLKSNSASLRSKPSLPSSGVTNNKDKVVGGISKNFGADNGKTPAQLWAEKRQQQQPTSSGSSPQPITTELEEEEEQHNQENDEEEEPNVSDLRGKFDNSSLEQTKLSSSPGFKSAFPAKTTFKPEINESDPEVENEDHEDIELPVEPEQEQEKEQEQEAPVLPTKNEVPPPPPTRNEVPPPPPTRQTAIPSQQSNSPDHQYEEEEEDTAASDSAEEQVEELHVAIAEYDHEASEDNELTFTEGDRITNIQFIDENWWIGELESGERGLFPSNHVSLVE</sequence>
<feature type="compositionally biased region" description="Polar residues" evidence="3">
    <location>
        <begin position="277"/>
        <end position="297"/>
    </location>
</feature>
<dbReference type="SMART" id="SM00102">
    <property type="entry name" value="ADF"/>
    <property type="match status" value="1"/>
</dbReference>
<dbReference type="Pfam" id="PF00241">
    <property type="entry name" value="Cofilin_ADF"/>
    <property type="match status" value="1"/>
</dbReference>
<feature type="compositionally biased region" description="Polar residues" evidence="3">
    <location>
        <begin position="461"/>
        <end position="473"/>
    </location>
</feature>
<reference evidence="6" key="1">
    <citation type="journal article" date="2021" name="Open Biol.">
        <title>Shared evolutionary footprints suggest mitochondrial oxidative damage underlies multiple complex I losses in fungi.</title>
        <authorList>
            <person name="Schikora-Tamarit M.A."/>
            <person name="Marcet-Houben M."/>
            <person name="Nosek J."/>
            <person name="Gabaldon T."/>
        </authorList>
    </citation>
    <scope>NUCLEOTIDE SEQUENCE</scope>
    <source>
        <strain evidence="6">CBS6341</strain>
    </source>
</reference>
<feature type="compositionally biased region" description="Polar residues" evidence="3">
    <location>
        <begin position="372"/>
        <end position="386"/>
    </location>
</feature>
<keyword evidence="7" id="KW-1185">Reference proteome</keyword>
<dbReference type="GO" id="GO:0030833">
    <property type="term" value="P:regulation of actin filament polymerization"/>
    <property type="evidence" value="ECO:0007669"/>
    <property type="project" value="TreeGrafter"/>
</dbReference>
<gene>
    <name evidence="6" type="ORF">WICMUC_002879</name>
</gene>
<name>A0A9P8PMY3_9ASCO</name>
<dbReference type="PANTHER" id="PTHR10829">
    <property type="entry name" value="CORTACTIN AND DREBRIN"/>
    <property type="match status" value="1"/>
</dbReference>
<feature type="compositionally biased region" description="Acidic residues" evidence="3">
    <location>
        <begin position="476"/>
        <end position="493"/>
    </location>
</feature>
<feature type="compositionally biased region" description="Basic and acidic residues" evidence="3">
    <location>
        <begin position="216"/>
        <end position="226"/>
    </location>
</feature>
<feature type="compositionally biased region" description="Acidic residues" evidence="3">
    <location>
        <begin position="344"/>
        <end position="363"/>
    </location>
</feature>
<feature type="compositionally biased region" description="Acidic residues" evidence="3">
    <location>
        <begin position="402"/>
        <end position="424"/>
    </location>
</feature>
<dbReference type="AlphaFoldDB" id="A0A9P8PMY3"/>
<dbReference type="SUPFAM" id="SSF55753">
    <property type="entry name" value="Actin depolymerizing proteins"/>
    <property type="match status" value="1"/>
</dbReference>
<organism evidence="6 7">
    <name type="scientific">Wickerhamomyces mucosus</name>
    <dbReference type="NCBI Taxonomy" id="1378264"/>
    <lineage>
        <taxon>Eukaryota</taxon>
        <taxon>Fungi</taxon>
        <taxon>Dikarya</taxon>
        <taxon>Ascomycota</taxon>
        <taxon>Saccharomycotina</taxon>
        <taxon>Saccharomycetes</taxon>
        <taxon>Phaffomycetales</taxon>
        <taxon>Wickerhamomycetaceae</taxon>
        <taxon>Wickerhamomyces</taxon>
    </lineage>
</organism>
<keyword evidence="1 2" id="KW-0728">SH3 domain</keyword>
<dbReference type="Proteomes" id="UP000769528">
    <property type="component" value="Unassembled WGS sequence"/>
</dbReference>
<dbReference type="PRINTS" id="PR00499">
    <property type="entry name" value="P67PHOX"/>
</dbReference>
<evidence type="ECO:0000256" key="2">
    <source>
        <dbReference type="PROSITE-ProRule" id="PRU00192"/>
    </source>
</evidence>
<dbReference type="PRINTS" id="PR00452">
    <property type="entry name" value="SH3DOMAIN"/>
</dbReference>
<feature type="region of interest" description="Disordered" evidence="3">
    <location>
        <begin position="152"/>
        <end position="494"/>
    </location>
</feature>
<feature type="domain" description="ADF-H" evidence="5">
    <location>
        <begin position="5"/>
        <end position="134"/>
    </location>
</feature>